<dbReference type="GO" id="GO:0003723">
    <property type="term" value="F:RNA binding"/>
    <property type="evidence" value="ECO:0007669"/>
    <property type="project" value="InterPro"/>
</dbReference>
<dbReference type="Proteomes" id="UP001168877">
    <property type="component" value="Unassembled WGS sequence"/>
</dbReference>
<comment type="caution">
    <text evidence="3">The sequence shown here is derived from an EMBL/GenBank/DDBJ whole genome shotgun (WGS) entry which is preliminary data.</text>
</comment>
<keyword evidence="4" id="KW-1185">Reference proteome</keyword>
<comment type="similarity">
    <text evidence="1 2">Belongs to the RNase T2 family.</text>
</comment>
<organism evidence="3 4">
    <name type="scientific">Acer saccharum</name>
    <name type="common">Sugar maple</name>
    <dbReference type="NCBI Taxonomy" id="4024"/>
    <lineage>
        <taxon>Eukaryota</taxon>
        <taxon>Viridiplantae</taxon>
        <taxon>Streptophyta</taxon>
        <taxon>Embryophyta</taxon>
        <taxon>Tracheophyta</taxon>
        <taxon>Spermatophyta</taxon>
        <taxon>Magnoliopsida</taxon>
        <taxon>eudicotyledons</taxon>
        <taxon>Gunneridae</taxon>
        <taxon>Pentapetalae</taxon>
        <taxon>rosids</taxon>
        <taxon>malvids</taxon>
        <taxon>Sapindales</taxon>
        <taxon>Sapindaceae</taxon>
        <taxon>Hippocastanoideae</taxon>
        <taxon>Acereae</taxon>
        <taxon>Acer</taxon>
    </lineage>
</organism>
<dbReference type="Gene3D" id="3.90.730.10">
    <property type="entry name" value="Ribonuclease T2-like"/>
    <property type="match status" value="1"/>
</dbReference>
<sequence length="128" mass="13875">MRMKKITVTAISVVVLFAIFLAAIFATIKLQQPPAKTVDHFCLAILHPRGYCPTAISSCKNNSKANSEKFSIHGLGTVNNRGKTIKGDVAAPQTQIFDITSDPPMFNDMNTYWPDMNGGAAIGDDIAF</sequence>
<dbReference type="SUPFAM" id="SSF55895">
    <property type="entry name" value="Ribonuclease Rh-like"/>
    <property type="match status" value="1"/>
</dbReference>
<evidence type="ECO:0000313" key="4">
    <source>
        <dbReference type="Proteomes" id="UP001168877"/>
    </source>
</evidence>
<evidence type="ECO:0000256" key="1">
    <source>
        <dbReference type="ARBA" id="ARBA00007469"/>
    </source>
</evidence>
<protein>
    <submittedName>
        <fullName evidence="3">Uncharacterized protein</fullName>
    </submittedName>
</protein>
<dbReference type="AlphaFoldDB" id="A0AA39SI50"/>
<proteinExistence type="inferred from homology"/>
<dbReference type="EMBL" id="JAUESC010000380">
    <property type="protein sequence ID" value="KAK0591572.1"/>
    <property type="molecule type" value="Genomic_DNA"/>
</dbReference>
<dbReference type="Pfam" id="PF00445">
    <property type="entry name" value="Ribonuclease_T2"/>
    <property type="match status" value="1"/>
</dbReference>
<dbReference type="InterPro" id="IPR036430">
    <property type="entry name" value="RNase_T2-like_sf"/>
</dbReference>
<accession>A0AA39SI50</accession>
<evidence type="ECO:0000313" key="3">
    <source>
        <dbReference type="EMBL" id="KAK0591572.1"/>
    </source>
</evidence>
<dbReference type="InterPro" id="IPR001568">
    <property type="entry name" value="RNase_T2-like"/>
</dbReference>
<evidence type="ECO:0000256" key="2">
    <source>
        <dbReference type="RuleBase" id="RU004328"/>
    </source>
</evidence>
<reference evidence="3" key="2">
    <citation type="submission" date="2023-06" db="EMBL/GenBank/DDBJ databases">
        <authorList>
            <person name="Swenson N.G."/>
            <person name="Wegrzyn J.L."/>
            <person name="Mcevoy S.L."/>
        </authorList>
    </citation>
    <scope>NUCLEOTIDE SEQUENCE</scope>
    <source>
        <strain evidence="3">NS2018</strain>
        <tissue evidence="3">Leaf</tissue>
    </source>
</reference>
<gene>
    <name evidence="3" type="ORF">LWI29_004250</name>
</gene>
<dbReference type="GO" id="GO:0033897">
    <property type="term" value="F:ribonuclease T2 activity"/>
    <property type="evidence" value="ECO:0007669"/>
    <property type="project" value="InterPro"/>
</dbReference>
<reference evidence="3" key="1">
    <citation type="journal article" date="2022" name="Plant J.">
        <title>Strategies of tolerance reflected in two North American maple genomes.</title>
        <authorList>
            <person name="McEvoy S.L."/>
            <person name="Sezen U.U."/>
            <person name="Trouern-Trend A."/>
            <person name="McMahon S.M."/>
            <person name="Schaberg P.G."/>
            <person name="Yang J."/>
            <person name="Wegrzyn J.L."/>
            <person name="Swenson N.G."/>
        </authorList>
    </citation>
    <scope>NUCLEOTIDE SEQUENCE</scope>
    <source>
        <strain evidence="3">NS2018</strain>
    </source>
</reference>
<name>A0AA39SI50_ACESA</name>